<dbReference type="RefSeq" id="WP_170037799.1">
    <property type="nucleotide sequence ID" value="NZ_JABDTL010000002.1"/>
</dbReference>
<comment type="caution">
    <text evidence="1">The sequence shown here is derived from an EMBL/GenBank/DDBJ whole genome shotgun (WGS) entry which is preliminary data.</text>
</comment>
<name>A0A841GKV5_9BACT</name>
<reference evidence="1 2" key="1">
    <citation type="submission" date="2020-08" db="EMBL/GenBank/DDBJ databases">
        <title>Genomic Encyclopedia of Type Strains, Phase IV (KMG-IV): sequencing the most valuable type-strain genomes for metagenomic binning, comparative biology and taxonomic classification.</title>
        <authorList>
            <person name="Goeker M."/>
        </authorList>
    </citation>
    <scope>NUCLEOTIDE SEQUENCE [LARGE SCALE GENOMIC DNA]</scope>
    <source>
        <strain evidence="1 2">DSM 29007</strain>
    </source>
</reference>
<sequence length="131" mass="14381">MSQPLNEKQVDLLRYLTRQSGPVSSADLDGRIIRALKSRDCITEHNGHVVVTDAGRETLQGAVAPKVRKRRVAAQQTATHARAKAVQRAIQILELALPRDSEVAVGNIFAAADDVVDGFRRYARALEKKKA</sequence>
<keyword evidence="2" id="KW-1185">Reference proteome</keyword>
<gene>
    <name evidence="1" type="ORF">HNQ61_000986</name>
</gene>
<dbReference type="Proteomes" id="UP000582837">
    <property type="component" value="Unassembled WGS sequence"/>
</dbReference>
<protein>
    <submittedName>
        <fullName evidence="1">Uncharacterized protein</fullName>
    </submittedName>
</protein>
<accession>A0A841GKV5</accession>
<dbReference type="AlphaFoldDB" id="A0A841GKV5"/>
<evidence type="ECO:0000313" key="1">
    <source>
        <dbReference type="EMBL" id="MBB6069371.1"/>
    </source>
</evidence>
<proteinExistence type="predicted"/>
<organism evidence="1 2">
    <name type="scientific">Longimicrobium terrae</name>
    <dbReference type="NCBI Taxonomy" id="1639882"/>
    <lineage>
        <taxon>Bacteria</taxon>
        <taxon>Pseudomonadati</taxon>
        <taxon>Gemmatimonadota</taxon>
        <taxon>Longimicrobiia</taxon>
        <taxon>Longimicrobiales</taxon>
        <taxon>Longimicrobiaceae</taxon>
        <taxon>Longimicrobium</taxon>
    </lineage>
</organism>
<dbReference type="EMBL" id="JACHIA010000002">
    <property type="protein sequence ID" value="MBB6069371.1"/>
    <property type="molecule type" value="Genomic_DNA"/>
</dbReference>
<evidence type="ECO:0000313" key="2">
    <source>
        <dbReference type="Proteomes" id="UP000582837"/>
    </source>
</evidence>